<dbReference type="AlphaFoldDB" id="A0A6A3ZRM3"/>
<proteinExistence type="predicted"/>
<dbReference type="EMBL" id="QXGD01000351">
    <property type="protein sequence ID" value="KAE9242302.1"/>
    <property type="molecule type" value="Genomic_DNA"/>
</dbReference>
<organism evidence="1 2">
    <name type="scientific">Phytophthora fragariae</name>
    <dbReference type="NCBI Taxonomy" id="53985"/>
    <lineage>
        <taxon>Eukaryota</taxon>
        <taxon>Sar</taxon>
        <taxon>Stramenopiles</taxon>
        <taxon>Oomycota</taxon>
        <taxon>Peronosporomycetes</taxon>
        <taxon>Peronosporales</taxon>
        <taxon>Peronosporaceae</taxon>
        <taxon>Phytophthora</taxon>
    </lineage>
</organism>
<dbReference type="Proteomes" id="UP000440367">
    <property type="component" value="Unassembled WGS sequence"/>
</dbReference>
<evidence type="ECO:0000313" key="1">
    <source>
        <dbReference type="EMBL" id="KAE9242302.1"/>
    </source>
</evidence>
<protein>
    <submittedName>
        <fullName evidence="1">Uncharacterized protein</fullName>
    </submittedName>
</protein>
<accession>A0A6A3ZRM3</accession>
<comment type="caution">
    <text evidence="1">The sequence shown here is derived from an EMBL/GenBank/DDBJ whole genome shotgun (WGS) entry which is preliminary data.</text>
</comment>
<evidence type="ECO:0000313" key="2">
    <source>
        <dbReference type="Proteomes" id="UP000440367"/>
    </source>
</evidence>
<name>A0A6A3ZRM3_9STRA</name>
<gene>
    <name evidence="1" type="ORF">PF002_g8810</name>
</gene>
<sequence length="108" mass="11711">MDATVALALTENGVLLDHGQLGHGSAKTLDARTSGRVRYAAYYNERTETSRKIRFESRSTGRFCSAFVALAGEGTRKFKQCRGTPGLERAAATLKLAVAMRSLRTSSL</sequence>
<reference evidence="1 2" key="1">
    <citation type="submission" date="2018-08" db="EMBL/GenBank/DDBJ databases">
        <title>Genomic investigation of the strawberry pathogen Phytophthora fragariae indicates pathogenicity is determined by transcriptional variation in three key races.</title>
        <authorList>
            <person name="Adams T.M."/>
            <person name="Armitage A.D."/>
            <person name="Sobczyk M.K."/>
            <person name="Bates H.J."/>
            <person name="Dunwell J.M."/>
            <person name="Nellist C.F."/>
            <person name="Harrison R.J."/>
        </authorList>
    </citation>
    <scope>NUCLEOTIDE SEQUENCE [LARGE SCALE GENOMIC DNA]</scope>
    <source>
        <strain evidence="1 2">BC-1</strain>
    </source>
</reference>